<reference evidence="1 4" key="2">
    <citation type="journal article" date="2014" name="BMC Genomics">
        <title>An improved genome release (version Mt4.0) for the model legume Medicago truncatula.</title>
        <authorList>
            <person name="Tang H."/>
            <person name="Krishnakumar V."/>
            <person name="Bidwell S."/>
            <person name="Rosen B."/>
            <person name="Chan A."/>
            <person name="Zhou S."/>
            <person name="Gentzbittel L."/>
            <person name="Childs K.L."/>
            <person name="Yandell M."/>
            <person name="Gundlach H."/>
            <person name="Mayer K.F."/>
            <person name="Schwartz D.C."/>
            <person name="Town C.D."/>
        </authorList>
    </citation>
    <scope>GENOME REANNOTATION</scope>
    <source>
        <strain evidence="3 4">cv. Jemalong A17</strain>
    </source>
</reference>
<proteinExistence type="predicted"/>
<sequence length="121" mass="13989">MRVHLLGEAAKVDKTPHRACEKQRELDDEYVSTFRLKAVNNGDSISYSEKEVHTSDDIPRVLNELDKIGYVFYILGQGTGRNSLMKPNDDAKVYRILDHSRIKNVQKFTLGYKLFSEFLDH</sequence>
<dbReference type="EMBL" id="CM001219">
    <property type="protein sequence ID" value="AES71133.1"/>
    <property type="molecule type" value="Genomic_DNA"/>
</dbReference>
<dbReference type="PaxDb" id="3880-AES71133"/>
<accession>G7JB81</accession>
<dbReference type="Proteomes" id="UP000002051">
    <property type="component" value="Chromosome 3"/>
</dbReference>
<dbReference type="HOGENOM" id="CLU_2041515_0_0_1"/>
<dbReference type="AlphaFoldDB" id="G7JB81"/>
<organism evidence="1 4">
    <name type="scientific">Medicago truncatula</name>
    <name type="common">Barrel medic</name>
    <name type="synonym">Medicago tribuloides</name>
    <dbReference type="NCBI Taxonomy" id="3880"/>
    <lineage>
        <taxon>Eukaryota</taxon>
        <taxon>Viridiplantae</taxon>
        <taxon>Streptophyta</taxon>
        <taxon>Embryophyta</taxon>
        <taxon>Tracheophyta</taxon>
        <taxon>Spermatophyta</taxon>
        <taxon>Magnoliopsida</taxon>
        <taxon>eudicotyledons</taxon>
        <taxon>Gunneridae</taxon>
        <taxon>Pentapetalae</taxon>
        <taxon>rosids</taxon>
        <taxon>fabids</taxon>
        <taxon>Fabales</taxon>
        <taxon>Fabaceae</taxon>
        <taxon>Papilionoideae</taxon>
        <taxon>50 kb inversion clade</taxon>
        <taxon>NPAAA clade</taxon>
        <taxon>Hologalegina</taxon>
        <taxon>IRL clade</taxon>
        <taxon>Trifolieae</taxon>
        <taxon>Medicago</taxon>
    </lineage>
</organism>
<reference evidence="5" key="4">
    <citation type="journal article" date="2018" name="Nat. Plants">
        <title>Whole-genome landscape of Medicago truncatula symbiotic genes.</title>
        <authorList>
            <person name="Pecrix Y."/>
            <person name="Staton S.E."/>
            <person name="Sallet E."/>
            <person name="Lelandais-Briere C."/>
            <person name="Moreau S."/>
            <person name="Carrere S."/>
            <person name="Blein T."/>
            <person name="Jardinaud M.F."/>
            <person name="Latrasse D."/>
            <person name="Zouine M."/>
            <person name="Zahm M."/>
            <person name="Kreplak J."/>
            <person name="Mayjonade B."/>
            <person name="Satge C."/>
            <person name="Perez M."/>
            <person name="Cauet S."/>
            <person name="Marande W."/>
            <person name="Chantry-Darmon C."/>
            <person name="Lopez-Roques C."/>
            <person name="Bouchez O."/>
            <person name="Berard A."/>
            <person name="Debelle F."/>
            <person name="Munos S."/>
            <person name="Bendahmane A."/>
            <person name="Berges H."/>
            <person name="Niebel A."/>
            <person name="Buitink J."/>
            <person name="Frugier F."/>
            <person name="Benhamed M."/>
            <person name="Crespi M."/>
            <person name="Gouzy J."/>
            <person name="Gamas P."/>
        </authorList>
    </citation>
    <scope>NUCLEOTIDE SEQUENCE [LARGE SCALE GENOMIC DNA]</scope>
    <source>
        <strain evidence="5">cv. Jemalong A17</strain>
    </source>
</reference>
<evidence type="ECO:0000313" key="5">
    <source>
        <dbReference type="Proteomes" id="UP000265566"/>
    </source>
</evidence>
<keyword evidence="4" id="KW-1185">Reference proteome</keyword>
<evidence type="ECO:0000313" key="2">
    <source>
        <dbReference type="EMBL" id="RHN68390.1"/>
    </source>
</evidence>
<reference evidence="3" key="3">
    <citation type="submission" date="2015-04" db="UniProtKB">
        <authorList>
            <consortium name="EnsemblPlants"/>
        </authorList>
    </citation>
    <scope>IDENTIFICATION</scope>
    <source>
        <strain evidence="3">cv. Jemalong A17</strain>
    </source>
</reference>
<dbReference type="Proteomes" id="UP000265566">
    <property type="component" value="Chromosome 3"/>
</dbReference>
<protein>
    <submittedName>
        <fullName evidence="1 3">Uncharacterized protein</fullName>
    </submittedName>
</protein>
<name>G7JB81_MEDTR</name>
<dbReference type="EnsemblPlants" id="AES71133">
    <property type="protein sequence ID" value="AES71133"/>
    <property type="gene ID" value="MTR_3g070420"/>
</dbReference>
<reference evidence="1 4" key="1">
    <citation type="journal article" date="2011" name="Nature">
        <title>The Medicago genome provides insight into the evolution of rhizobial symbioses.</title>
        <authorList>
            <person name="Young N.D."/>
            <person name="Debelle F."/>
            <person name="Oldroyd G.E."/>
            <person name="Geurts R."/>
            <person name="Cannon S.B."/>
            <person name="Udvardi M.K."/>
            <person name="Benedito V.A."/>
            <person name="Mayer K.F."/>
            <person name="Gouzy J."/>
            <person name="Schoof H."/>
            <person name="Van de Peer Y."/>
            <person name="Proost S."/>
            <person name="Cook D.R."/>
            <person name="Meyers B.C."/>
            <person name="Spannagl M."/>
            <person name="Cheung F."/>
            <person name="De Mita S."/>
            <person name="Krishnakumar V."/>
            <person name="Gundlach H."/>
            <person name="Zhou S."/>
            <person name="Mudge J."/>
            <person name="Bharti A.K."/>
            <person name="Murray J.D."/>
            <person name="Naoumkina M.A."/>
            <person name="Rosen B."/>
            <person name="Silverstein K.A."/>
            <person name="Tang H."/>
            <person name="Rombauts S."/>
            <person name="Zhao P.X."/>
            <person name="Zhou P."/>
            <person name="Barbe V."/>
            <person name="Bardou P."/>
            <person name="Bechner M."/>
            <person name="Bellec A."/>
            <person name="Berger A."/>
            <person name="Berges H."/>
            <person name="Bidwell S."/>
            <person name="Bisseling T."/>
            <person name="Choisne N."/>
            <person name="Couloux A."/>
            <person name="Denny R."/>
            <person name="Deshpande S."/>
            <person name="Dai X."/>
            <person name="Doyle J.J."/>
            <person name="Dudez A.M."/>
            <person name="Farmer A.D."/>
            <person name="Fouteau S."/>
            <person name="Franken C."/>
            <person name="Gibelin C."/>
            <person name="Gish J."/>
            <person name="Goldstein S."/>
            <person name="Gonzalez A.J."/>
            <person name="Green P.J."/>
            <person name="Hallab A."/>
            <person name="Hartog M."/>
            <person name="Hua A."/>
            <person name="Humphray S.J."/>
            <person name="Jeong D.H."/>
            <person name="Jing Y."/>
            <person name="Jocker A."/>
            <person name="Kenton S.M."/>
            <person name="Kim D.J."/>
            <person name="Klee K."/>
            <person name="Lai H."/>
            <person name="Lang C."/>
            <person name="Lin S."/>
            <person name="Macmil S.L."/>
            <person name="Magdelenat G."/>
            <person name="Matthews L."/>
            <person name="McCorrison J."/>
            <person name="Monaghan E.L."/>
            <person name="Mun J.H."/>
            <person name="Najar F.Z."/>
            <person name="Nicholson C."/>
            <person name="Noirot C."/>
            <person name="O'Bleness M."/>
            <person name="Paule C.R."/>
            <person name="Poulain J."/>
            <person name="Prion F."/>
            <person name="Qin B."/>
            <person name="Qu C."/>
            <person name="Retzel E.F."/>
            <person name="Riddle C."/>
            <person name="Sallet E."/>
            <person name="Samain S."/>
            <person name="Samson N."/>
            <person name="Sanders I."/>
            <person name="Saurat O."/>
            <person name="Scarpelli C."/>
            <person name="Schiex T."/>
            <person name="Segurens B."/>
            <person name="Severin A.J."/>
            <person name="Sherrier D.J."/>
            <person name="Shi R."/>
            <person name="Sims S."/>
            <person name="Singer S.R."/>
            <person name="Sinharoy S."/>
            <person name="Sterck L."/>
            <person name="Viollet A."/>
            <person name="Wang B.B."/>
            <person name="Wang K."/>
            <person name="Wang M."/>
            <person name="Wang X."/>
            <person name="Warfsmann J."/>
            <person name="Weissenbach J."/>
            <person name="White D.D."/>
            <person name="White J.D."/>
            <person name="Wiley G.B."/>
            <person name="Wincker P."/>
            <person name="Xing Y."/>
            <person name="Yang L."/>
            <person name="Yao Z."/>
            <person name="Ying F."/>
            <person name="Zhai J."/>
            <person name="Zhou L."/>
            <person name="Zuber A."/>
            <person name="Denarie J."/>
            <person name="Dixon R.A."/>
            <person name="May G.D."/>
            <person name="Schwartz D.C."/>
            <person name="Rogers J."/>
            <person name="Quetier F."/>
            <person name="Town C.D."/>
            <person name="Roe B.A."/>
        </authorList>
    </citation>
    <scope>NUCLEOTIDE SEQUENCE [LARGE SCALE GENOMIC DNA]</scope>
    <source>
        <strain evidence="1">A17</strain>
        <strain evidence="3 4">cv. Jemalong A17</strain>
    </source>
</reference>
<evidence type="ECO:0000313" key="1">
    <source>
        <dbReference type="EMBL" id="AES71133.1"/>
    </source>
</evidence>
<dbReference type="Gramene" id="rna16734">
    <property type="protein sequence ID" value="RHN68390.1"/>
    <property type="gene ID" value="gene16734"/>
</dbReference>
<evidence type="ECO:0000313" key="4">
    <source>
        <dbReference type="Proteomes" id="UP000002051"/>
    </source>
</evidence>
<evidence type="ECO:0000313" key="3">
    <source>
        <dbReference type="EnsemblPlants" id="AES71133"/>
    </source>
</evidence>
<dbReference type="EMBL" id="PSQE01000003">
    <property type="protein sequence ID" value="RHN68390.1"/>
    <property type="molecule type" value="Genomic_DNA"/>
</dbReference>
<gene>
    <name evidence="1" type="ordered locus">MTR_3g070420</name>
    <name evidence="2" type="ORF">MtrunA17_Chr3g0113371</name>
</gene>
<reference evidence="2" key="5">
    <citation type="journal article" date="2018" name="Nat. Plants">
        <title>Whole-genome landscape of Medicago truncatula symbiotic genes.</title>
        <authorList>
            <person name="Pecrix Y."/>
            <person name="Gamas P."/>
            <person name="Carrere S."/>
        </authorList>
    </citation>
    <scope>NUCLEOTIDE SEQUENCE</scope>
    <source>
        <tissue evidence="2">Leaves</tissue>
    </source>
</reference>